<dbReference type="SUPFAM" id="SSF89550">
    <property type="entry name" value="PHP domain-like"/>
    <property type="match status" value="1"/>
</dbReference>
<gene>
    <name evidence="1" type="ORF">A5866_002064</name>
</gene>
<dbReference type="Proteomes" id="UP000195080">
    <property type="component" value="Chromosome"/>
</dbReference>
<dbReference type="RefSeq" id="WP_086445483.1">
    <property type="nucleotide sequence ID" value="NZ_CP147248.1"/>
</dbReference>
<dbReference type="InterPro" id="IPR016195">
    <property type="entry name" value="Pol/histidinol_Pase-like"/>
</dbReference>
<dbReference type="InterPro" id="IPR027417">
    <property type="entry name" value="P-loop_NTPase"/>
</dbReference>
<evidence type="ECO:0000313" key="2">
    <source>
        <dbReference type="Proteomes" id="UP000195080"/>
    </source>
</evidence>
<dbReference type="Gene3D" id="3.20.20.140">
    <property type="entry name" value="Metal-dependent hydrolases"/>
    <property type="match status" value="1"/>
</dbReference>
<sequence>MKKVDFHIHTLPNKFSDVNFEFSFEFLESYVNDMGLDAIAITNHNLFDIEQYEDIKSKLPCIVLPGVEVDIDNAHLLVLCPENKIDVFNGQCLKLNESINDTKKWIEFEEFEEIFSNYEEYLLIPHYKKKPKINQTTLKKFGNNIFAGEVNSPKKFQVVKNNPNDLVPVLFSDLRVSKDNLNEYQNNERNKKFPIRLTYLEIEDINIGSLKLILGDRRNVFLSSSKNDDLFQILSDGTVASTKLNLIVGKRSSGKTYTLDQIIESFSSENVKYIKQFQITNESTDKKFEQVIKSKQENIVENYLSPVKNLITEMMEISHSYSDELEKYLSSLIEFAEQEYLNDEYSKQRLYTEVKFNPLKPSELKKVIDSLINLYTTKNYKEMISEYIDESSLKQLLDKAIIKYRYLYLEYKLKMEVDLVCSGVKKALSNKSSRNLIDEIDFYKAYKQDEIIRRFDRTINDLKKESVIKETKLNRFKSIVKKQPFENASEIRGALKTGAGIATEFKNLYEQPFHFILSLKDKGIPESDLYKALFKIQYSVVNKNGSPISGGERAEFNLLDSIDDARNYDVLLLDEPEASFDNVFINESIIPKINEISENSIVFVVTHNSTMGTLMNPNHIIYTDFDEDEFENGVEKEECYKVYTGAFSSKELKSQCGKTMKNFVALISTMEAGEKAFKNRRRIYDNLEN</sequence>
<keyword evidence="2" id="KW-1185">Reference proteome</keyword>
<evidence type="ECO:0000313" key="1">
    <source>
        <dbReference type="EMBL" id="WYJ86980.1"/>
    </source>
</evidence>
<accession>A0ABZ2T6H8</accession>
<dbReference type="Gene3D" id="3.40.50.300">
    <property type="entry name" value="P-loop containing nucleotide triphosphate hydrolases"/>
    <property type="match status" value="1"/>
</dbReference>
<dbReference type="EMBL" id="CP147248">
    <property type="protein sequence ID" value="WYJ86980.1"/>
    <property type="molecule type" value="Genomic_DNA"/>
</dbReference>
<protein>
    <recommendedName>
        <fullName evidence="3">Histidinol-phosphatase</fullName>
    </recommendedName>
</protein>
<organism evidence="1 2">
    <name type="scientific">Candidatus Enterococcus lemimoniae</name>
    <dbReference type="NCBI Taxonomy" id="1834167"/>
    <lineage>
        <taxon>Bacteria</taxon>
        <taxon>Bacillati</taxon>
        <taxon>Bacillota</taxon>
        <taxon>Bacilli</taxon>
        <taxon>Lactobacillales</taxon>
        <taxon>Enterococcaceae</taxon>
        <taxon>Enterococcus</taxon>
    </lineage>
</organism>
<reference evidence="2" key="1">
    <citation type="submission" date="2017-05" db="EMBL/GenBank/DDBJ databases">
        <title>The Genome Sequence of EEnterococcus faecalis 9F2_4866.</title>
        <authorList>
            <consortium name="The Broad Institute Genomics Platform"/>
            <consortium name="The Broad Institute Genomic Center for Infectious Diseases"/>
            <person name="Earl A."/>
            <person name="Manson A."/>
            <person name="Schwartman J."/>
            <person name="Gilmore M."/>
            <person name="Abouelleil A."/>
            <person name="Cao P."/>
            <person name="Chapman S."/>
            <person name="Cusick C."/>
            <person name="Shea T."/>
            <person name="Young S."/>
            <person name="Neafsey D."/>
            <person name="Nusbaum C."/>
            <person name="Birren B."/>
        </authorList>
    </citation>
    <scope>NUCLEOTIDE SEQUENCE [LARGE SCALE GENOMIC DNA]</scope>
    <source>
        <strain evidence="2">12C11_DIV0727</strain>
    </source>
</reference>
<name>A0ABZ2T6H8_9ENTE</name>
<evidence type="ECO:0008006" key="3">
    <source>
        <dbReference type="Google" id="ProtNLM"/>
    </source>
</evidence>
<proteinExistence type="predicted"/>
<dbReference type="SUPFAM" id="SSF52540">
    <property type="entry name" value="P-loop containing nucleoside triphosphate hydrolases"/>
    <property type="match status" value="1"/>
</dbReference>